<accession>A0A2P2NP39</accession>
<evidence type="ECO:0000313" key="1">
    <source>
        <dbReference type="EMBL" id="MBX44288.1"/>
    </source>
</evidence>
<organism evidence="1">
    <name type="scientific">Rhizophora mucronata</name>
    <name type="common">Asiatic mangrove</name>
    <dbReference type="NCBI Taxonomy" id="61149"/>
    <lineage>
        <taxon>Eukaryota</taxon>
        <taxon>Viridiplantae</taxon>
        <taxon>Streptophyta</taxon>
        <taxon>Embryophyta</taxon>
        <taxon>Tracheophyta</taxon>
        <taxon>Spermatophyta</taxon>
        <taxon>Magnoliopsida</taxon>
        <taxon>eudicotyledons</taxon>
        <taxon>Gunneridae</taxon>
        <taxon>Pentapetalae</taxon>
        <taxon>rosids</taxon>
        <taxon>fabids</taxon>
        <taxon>Malpighiales</taxon>
        <taxon>Rhizophoraceae</taxon>
        <taxon>Rhizophora</taxon>
    </lineage>
</organism>
<sequence length="44" mass="5255">MICYHSWTNLNPVKMRLAPLATLRRETQHHIISHWTAVKSPLRF</sequence>
<name>A0A2P2NP39_RHIMU</name>
<dbReference type="EMBL" id="GGEC01063804">
    <property type="protein sequence ID" value="MBX44288.1"/>
    <property type="molecule type" value="Transcribed_RNA"/>
</dbReference>
<protein>
    <submittedName>
        <fullName evidence="1">Uncharacterized protein</fullName>
    </submittedName>
</protein>
<proteinExistence type="predicted"/>
<reference evidence="1" key="1">
    <citation type="submission" date="2018-02" db="EMBL/GenBank/DDBJ databases">
        <title>Rhizophora mucronata_Transcriptome.</title>
        <authorList>
            <person name="Meera S.P."/>
            <person name="Sreeshan A."/>
            <person name="Augustine A."/>
        </authorList>
    </citation>
    <scope>NUCLEOTIDE SEQUENCE</scope>
    <source>
        <tissue evidence="1">Leaf</tissue>
    </source>
</reference>
<dbReference type="AlphaFoldDB" id="A0A2P2NP39"/>